<evidence type="ECO:0000256" key="1">
    <source>
        <dbReference type="SAM" id="MobiDB-lite"/>
    </source>
</evidence>
<dbReference type="EMBL" id="AGZR01000009">
    <property type="protein sequence ID" value="EPD32444.1"/>
    <property type="molecule type" value="Genomic_DNA"/>
</dbReference>
<dbReference type="OrthoDB" id="3274988at2"/>
<evidence type="ECO:0000259" key="2">
    <source>
        <dbReference type="Pfam" id="PF13482"/>
    </source>
</evidence>
<dbReference type="HOGENOM" id="CLU_025496_0_0_11"/>
<evidence type="ECO:0000313" key="3">
    <source>
        <dbReference type="EMBL" id="EPD32444.1"/>
    </source>
</evidence>
<evidence type="ECO:0000313" key="4">
    <source>
        <dbReference type="Proteomes" id="UP000014417"/>
    </source>
</evidence>
<keyword evidence="4" id="KW-1185">Reference proteome</keyword>
<protein>
    <recommendedName>
        <fullName evidence="2">YprB ribonuclease H-like domain-containing protein</fullName>
    </recommendedName>
</protein>
<dbReference type="SUPFAM" id="SSF53098">
    <property type="entry name" value="Ribonuclease H-like"/>
    <property type="match status" value="1"/>
</dbReference>
<dbReference type="NCBIfam" id="TIGR03491">
    <property type="entry name" value="TM0106 family RecB-like putative nuclease"/>
    <property type="match status" value="1"/>
</dbReference>
<organism evidence="3 4">
    <name type="scientific">Propionimicrobium lymphophilum ACS-093-V-SCH5</name>
    <dbReference type="NCBI Taxonomy" id="883161"/>
    <lineage>
        <taxon>Bacteria</taxon>
        <taxon>Bacillati</taxon>
        <taxon>Actinomycetota</taxon>
        <taxon>Actinomycetes</taxon>
        <taxon>Propionibacteriales</taxon>
        <taxon>Propionibacteriaceae</taxon>
        <taxon>Propionimicrobium</taxon>
    </lineage>
</organism>
<dbReference type="InterPro" id="IPR019993">
    <property type="entry name" value="RecB_nuclease_TM0106_put"/>
</dbReference>
<name>S2WXE3_9ACTN</name>
<comment type="caution">
    <text evidence="3">The sequence shown here is derived from an EMBL/GenBank/DDBJ whole genome shotgun (WGS) entry which is preliminary data.</text>
</comment>
<proteinExistence type="predicted"/>
<accession>S2WXE3</accession>
<sequence>MLPPRAAGSCPVKVQNEYDPNTSLPGEDVEAPGRADPKMLEMIRKNAQEFKTAVLDVLALQKDIADLRNLTMTNHALRLQATKLAAESGQQIIISPELPYDEEDHRMGSPDMLVRCVDQEDGKPRYAPAIVRNHRVLERNDNPRPTRINYLSEPGFKNIVLAPGAQFRYNREADLLELAHYWRMMEKLGWAGLPVGGVVGSDRFVEKGGSLRLQGNHSWTTMNGLVISWASLDTQKIRTFSRRPYPRFRYHTALSRYEHEFNFRTKVAKSAMTGKRMVSPIVIEECETCRWWPVCAQQLPKADLSLRIEKAPLDAREVSTLRALGINTIEDLANASEVVLRDEYLPNVQHRPHPDERLRRARKRAKMMMTGVELERTSEGPIELPHSRYELDLDIESNIEDKIYLWGILVTDRKAPEPQSHYVSFASFENITDASEAKLAAEALTWLYDFLMAHPGSFVYHYSDYERTHIKRVAKRIDDPKVKKLVRIMRNRFFDLFAVMSKNFFGAHGLGLKAVATGPVGFHWRDESPSGLNSQSWFDMAVSAADVKTREHYRVRLLEYNEDDTRATLALRDWLNENYGDSYEEEAGKAKQPEA</sequence>
<reference evidence="3 4" key="1">
    <citation type="submission" date="2013-04" db="EMBL/GenBank/DDBJ databases">
        <title>The Genome Sequence of Propionimicrobium lymphophilum ACS-093-V-SCH5.</title>
        <authorList>
            <consortium name="The Broad Institute Genomics Platform"/>
            <person name="Earl A."/>
            <person name="Ward D."/>
            <person name="Feldgarden M."/>
            <person name="Gevers D."/>
            <person name="Saerens B."/>
            <person name="Vaneechoutte M."/>
            <person name="Walker B."/>
            <person name="Young S."/>
            <person name="Zeng Q."/>
            <person name="Gargeya S."/>
            <person name="Fitzgerald M."/>
            <person name="Haas B."/>
            <person name="Abouelleil A."/>
            <person name="Allen A.W."/>
            <person name="Alvarado L."/>
            <person name="Arachchi H.M."/>
            <person name="Berlin A.M."/>
            <person name="Chapman S.B."/>
            <person name="Gainer-Dewar J."/>
            <person name="Goldberg J."/>
            <person name="Griggs A."/>
            <person name="Gujja S."/>
            <person name="Hansen M."/>
            <person name="Howarth C."/>
            <person name="Imamovic A."/>
            <person name="Ireland A."/>
            <person name="Larimer J."/>
            <person name="McCowan C."/>
            <person name="Murphy C."/>
            <person name="Pearson M."/>
            <person name="Poon T.W."/>
            <person name="Priest M."/>
            <person name="Roberts A."/>
            <person name="Saif S."/>
            <person name="Shea T."/>
            <person name="Sisk P."/>
            <person name="Sykes S."/>
            <person name="Wortman J."/>
            <person name="Nusbaum C."/>
            <person name="Birren B."/>
        </authorList>
    </citation>
    <scope>NUCLEOTIDE SEQUENCE [LARGE SCALE GENOMIC DNA]</scope>
    <source>
        <strain evidence="3 4">ACS-093-V-SCH5</strain>
    </source>
</reference>
<dbReference type="RefSeq" id="WP_016456819.1">
    <property type="nucleotide sequence ID" value="NZ_KE150269.1"/>
</dbReference>
<dbReference type="PATRIC" id="fig|883161.3.peg.2004"/>
<dbReference type="Proteomes" id="UP000014417">
    <property type="component" value="Unassembled WGS sequence"/>
</dbReference>
<dbReference type="AlphaFoldDB" id="S2WXE3"/>
<feature type="domain" description="YprB ribonuclease H-like" evidence="2">
    <location>
        <begin position="393"/>
        <end position="576"/>
    </location>
</feature>
<dbReference type="InterPro" id="IPR038720">
    <property type="entry name" value="YprB_RNase_H-like_dom"/>
</dbReference>
<dbReference type="STRING" id="883161.HMPREF9306_02015"/>
<feature type="region of interest" description="Disordered" evidence="1">
    <location>
        <begin position="1"/>
        <end position="33"/>
    </location>
</feature>
<dbReference type="Pfam" id="PF13482">
    <property type="entry name" value="RNase_H_2"/>
    <property type="match status" value="1"/>
</dbReference>
<dbReference type="InterPro" id="IPR012337">
    <property type="entry name" value="RNaseH-like_sf"/>
</dbReference>
<gene>
    <name evidence="3" type="ORF">HMPREF9306_02015</name>
</gene>